<reference evidence="1 2" key="1">
    <citation type="journal article" date="2018" name="Sci. Rep.">
        <title>Comparative analysis of the Pocillopora damicornis genome highlights role of immune system in coral evolution.</title>
        <authorList>
            <person name="Cunning R."/>
            <person name="Bay R.A."/>
            <person name="Gillette P."/>
            <person name="Baker A.C."/>
            <person name="Traylor-Knowles N."/>
        </authorList>
    </citation>
    <scope>NUCLEOTIDE SEQUENCE [LARGE SCALE GENOMIC DNA]</scope>
    <source>
        <strain evidence="1">RSMAS</strain>
        <tissue evidence="1">Whole animal</tissue>
    </source>
</reference>
<organism evidence="1 2">
    <name type="scientific">Pocillopora damicornis</name>
    <name type="common">Cauliflower coral</name>
    <name type="synonym">Millepora damicornis</name>
    <dbReference type="NCBI Taxonomy" id="46731"/>
    <lineage>
        <taxon>Eukaryota</taxon>
        <taxon>Metazoa</taxon>
        <taxon>Cnidaria</taxon>
        <taxon>Anthozoa</taxon>
        <taxon>Hexacorallia</taxon>
        <taxon>Scleractinia</taxon>
        <taxon>Astrocoeniina</taxon>
        <taxon>Pocilloporidae</taxon>
        <taxon>Pocillopora</taxon>
    </lineage>
</organism>
<accession>A0A3M6UXZ4</accession>
<gene>
    <name evidence="1" type="ORF">pdam_00020877</name>
</gene>
<dbReference type="EMBL" id="RCHS01000511">
    <property type="protein sequence ID" value="RMX58459.1"/>
    <property type="molecule type" value="Genomic_DNA"/>
</dbReference>
<dbReference type="AlphaFoldDB" id="A0A3M6UXZ4"/>
<keyword evidence="2" id="KW-1185">Reference proteome</keyword>
<proteinExistence type="predicted"/>
<dbReference type="Proteomes" id="UP000275408">
    <property type="component" value="Unassembled WGS sequence"/>
</dbReference>
<name>A0A3M6UXZ4_POCDA</name>
<protein>
    <submittedName>
        <fullName evidence="1">Uncharacterized protein</fullName>
    </submittedName>
</protein>
<comment type="caution">
    <text evidence="1">The sequence shown here is derived from an EMBL/GenBank/DDBJ whole genome shotgun (WGS) entry which is preliminary data.</text>
</comment>
<sequence length="107" mass="12979">MTNVHEHNDITVSIKVQQFRSRRAKSVYYNRTRVVCECHGYTHDREPSRVPVRMLKRLSQKIRILQSRDKHGKKYLKYLRFFLCNFPYSEYKGVIHRGNCTKNKLYN</sequence>
<evidence type="ECO:0000313" key="1">
    <source>
        <dbReference type="EMBL" id="RMX58459.1"/>
    </source>
</evidence>
<evidence type="ECO:0000313" key="2">
    <source>
        <dbReference type="Proteomes" id="UP000275408"/>
    </source>
</evidence>